<name>A0ABT2EBS8_9GAMM</name>
<feature type="transmembrane region" description="Helical" evidence="5">
    <location>
        <begin position="196"/>
        <end position="213"/>
    </location>
</feature>
<feature type="transmembrane region" description="Helical" evidence="5">
    <location>
        <begin position="148"/>
        <end position="167"/>
    </location>
</feature>
<proteinExistence type="predicted"/>
<keyword evidence="4 5" id="KW-0472">Membrane</keyword>
<evidence type="ECO:0000256" key="1">
    <source>
        <dbReference type="ARBA" id="ARBA00004141"/>
    </source>
</evidence>
<sequence>MLNTARWATHYTSLAAFLFGALSLVIPTGYSLGAVLLLLGGVALLFLRPRLHLDRKDYAVIAVMLAYSIVVMLMAWWGGESSRALDRPSRFMLAVPALLFVLAYPPRLAWLWSGFAVGAIAAGSWAAWQKLFSEVERAGGYTHVIQFGNLSMLLGILCMAGLGWAFIQRQRAIWTILLITAAFMGVLGSLMSGSRGGWVGFPLMLLVLYRSYGQQFPLKIKLSLVGLVVLMGAGAFFLPQTGIQDRVVQGINDITWYLSGDSQDTSLGARFEMWKGASHLIAEKPLLGWGEIGYQEGMAKLVAQNIVSPVVLQFGHAHNEFFDAFAKRGIVGLAILLMLYLVPMRLFGRYLHHTDLNVRSIAVAGVLLSVAYIDFGFSQVFLSHNSGVMVFAFLLAILWGIHSHQKLLIGKSGGQ</sequence>
<feature type="transmembrane region" description="Helical" evidence="5">
    <location>
        <begin position="325"/>
        <end position="344"/>
    </location>
</feature>
<feature type="transmembrane region" description="Helical" evidence="5">
    <location>
        <begin position="16"/>
        <end position="46"/>
    </location>
</feature>
<evidence type="ECO:0000256" key="4">
    <source>
        <dbReference type="ARBA" id="ARBA00023136"/>
    </source>
</evidence>
<dbReference type="Proteomes" id="UP001165542">
    <property type="component" value="Unassembled WGS sequence"/>
</dbReference>
<dbReference type="InterPro" id="IPR007016">
    <property type="entry name" value="O-antigen_ligase-rel_domated"/>
</dbReference>
<reference evidence="7" key="1">
    <citation type="submission" date="2021-11" db="EMBL/GenBank/DDBJ databases">
        <title>Halomonas sp., isolated from a coastal aquaculture zone in Dongshan Bay.</title>
        <authorList>
            <person name="Lin W."/>
        </authorList>
    </citation>
    <scope>NUCLEOTIDE SEQUENCE</scope>
    <source>
        <strain evidence="7">Yzlin-01</strain>
    </source>
</reference>
<feature type="transmembrane region" description="Helical" evidence="5">
    <location>
        <begin position="172"/>
        <end position="190"/>
    </location>
</feature>
<evidence type="ECO:0000256" key="2">
    <source>
        <dbReference type="ARBA" id="ARBA00022692"/>
    </source>
</evidence>
<comment type="subcellular location">
    <subcellularLocation>
        <location evidence="1">Membrane</location>
        <topology evidence="1">Multi-pass membrane protein</topology>
    </subcellularLocation>
</comment>
<feature type="transmembrane region" description="Helical" evidence="5">
    <location>
        <begin position="356"/>
        <end position="375"/>
    </location>
</feature>
<evidence type="ECO:0000256" key="5">
    <source>
        <dbReference type="SAM" id="Phobius"/>
    </source>
</evidence>
<gene>
    <name evidence="7" type="ORF">LLY24_06860</name>
</gene>
<feature type="transmembrane region" description="Helical" evidence="5">
    <location>
        <begin position="58"/>
        <end position="77"/>
    </location>
</feature>
<dbReference type="InterPro" id="IPR051533">
    <property type="entry name" value="WaaL-like"/>
</dbReference>
<protein>
    <submittedName>
        <fullName evidence="7">O-antigen ligase family protein</fullName>
    </submittedName>
</protein>
<feature type="transmembrane region" description="Helical" evidence="5">
    <location>
        <begin position="89"/>
        <end position="105"/>
    </location>
</feature>
<dbReference type="EMBL" id="JAJISC010000003">
    <property type="protein sequence ID" value="MCS2609038.1"/>
    <property type="molecule type" value="Genomic_DNA"/>
</dbReference>
<evidence type="ECO:0000256" key="3">
    <source>
        <dbReference type="ARBA" id="ARBA00022989"/>
    </source>
</evidence>
<evidence type="ECO:0000313" key="7">
    <source>
        <dbReference type="EMBL" id="MCS2609038.1"/>
    </source>
</evidence>
<feature type="transmembrane region" description="Helical" evidence="5">
    <location>
        <begin position="381"/>
        <end position="401"/>
    </location>
</feature>
<keyword evidence="3 5" id="KW-1133">Transmembrane helix</keyword>
<dbReference type="Pfam" id="PF04932">
    <property type="entry name" value="Wzy_C"/>
    <property type="match status" value="1"/>
</dbReference>
<dbReference type="PANTHER" id="PTHR37422">
    <property type="entry name" value="TEICHURONIC ACID BIOSYNTHESIS PROTEIN TUAE"/>
    <property type="match status" value="1"/>
</dbReference>
<dbReference type="GO" id="GO:0016874">
    <property type="term" value="F:ligase activity"/>
    <property type="evidence" value="ECO:0007669"/>
    <property type="project" value="UniProtKB-KW"/>
</dbReference>
<evidence type="ECO:0000259" key="6">
    <source>
        <dbReference type="Pfam" id="PF04932"/>
    </source>
</evidence>
<comment type="caution">
    <text evidence="7">The sequence shown here is derived from an EMBL/GenBank/DDBJ whole genome shotgun (WGS) entry which is preliminary data.</text>
</comment>
<dbReference type="PANTHER" id="PTHR37422:SF17">
    <property type="entry name" value="O-ANTIGEN LIGASE"/>
    <property type="match status" value="1"/>
</dbReference>
<dbReference type="RefSeq" id="WP_259035555.1">
    <property type="nucleotide sequence ID" value="NZ_JAJISC010000003.1"/>
</dbReference>
<feature type="transmembrane region" description="Helical" evidence="5">
    <location>
        <begin position="110"/>
        <end position="128"/>
    </location>
</feature>
<feature type="domain" description="O-antigen ligase-related" evidence="6">
    <location>
        <begin position="182"/>
        <end position="337"/>
    </location>
</feature>
<organism evidence="7 8">
    <name type="scientific">Halomonas dongshanensis</name>
    <dbReference type="NCBI Taxonomy" id="2890835"/>
    <lineage>
        <taxon>Bacteria</taxon>
        <taxon>Pseudomonadati</taxon>
        <taxon>Pseudomonadota</taxon>
        <taxon>Gammaproteobacteria</taxon>
        <taxon>Oceanospirillales</taxon>
        <taxon>Halomonadaceae</taxon>
        <taxon>Halomonas</taxon>
    </lineage>
</organism>
<keyword evidence="8" id="KW-1185">Reference proteome</keyword>
<keyword evidence="7" id="KW-0436">Ligase</keyword>
<feature type="transmembrane region" description="Helical" evidence="5">
    <location>
        <begin position="220"/>
        <end position="238"/>
    </location>
</feature>
<accession>A0ABT2EBS8</accession>
<keyword evidence="2 5" id="KW-0812">Transmembrane</keyword>
<evidence type="ECO:0000313" key="8">
    <source>
        <dbReference type="Proteomes" id="UP001165542"/>
    </source>
</evidence>